<gene>
    <name evidence="1" type="ORF">HYG79_12040</name>
</gene>
<proteinExistence type="predicted"/>
<protein>
    <submittedName>
        <fullName evidence="1">Uncharacterized protein</fullName>
    </submittedName>
</protein>
<evidence type="ECO:0000313" key="1">
    <source>
        <dbReference type="EMBL" id="QLG46043.1"/>
    </source>
</evidence>
<reference evidence="1 2" key="1">
    <citation type="journal article" date="2006" name="Int. J. Syst. Evol. Microbiol.">
        <title>Costertonia aggregata gen. nov., sp. nov., a mesophilic marine bacterium of the family Flavobacteriaceae, isolated from a mature biofilm.</title>
        <authorList>
            <person name="Kwon K.K."/>
            <person name="Lee Y.K."/>
            <person name="Lee H.K."/>
        </authorList>
    </citation>
    <scope>NUCLEOTIDE SEQUENCE [LARGE SCALE GENOMIC DNA]</scope>
    <source>
        <strain evidence="1 2">KCCM 42265</strain>
    </source>
</reference>
<dbReference type="EMBL" id="CP058595">
    <property type="protein sequence ID" value="QLG46043.1"/>
    <property type="molecule type" value="Genomic_DNA"/>
</dbReference>
<dbReference type="AlphaFoldDB" id="A0A7H9ARG1"/>
<keyword evidence="2" id="KW-1185">Reference proteome</keyword>
<dbReference type="KEGG" id="cagg:HYG79_12040"/>
<accession>A0A7H9ARG1</accession>
<dbReference type="Proteomes" id="UP000509302">
    <property type="component" value="Chromosome"/>
</dbReference>
<sequence length="179" mass="20387">MANAPTNDQRNIDRIKETFNVEGVEIISDGIYKSGNQYYSTKGGLNNNYKPREIEKPSQGLGDDIEKVLKSTGIKKVVELFTPEGKDCGCEKRKQLLNKLLPKNKPNCFTKEQFEDWQNVSESIKLTNAITTENQTKIIMYLRSILNMSVSADSCKSCNVSTWKKYIDMLDKVAQTYQQ</sequence>
<evidence type="ECO:0000313" key="2">
    <source>
        <dbReference type="Proteomes" id="UP000509302"/>
    </source>
</evidence>
<dbReference type="RefSeq" id="WP_179242329.1">
    <property type="nucleotide sequence ID" value="NZ_CP058595.1"/>
</dbReference>
<name>A0A7H9ARG1_9FLAO</name>
<organism evidence="1 2">
    <name type="scientific">Costertonia aggregata</name>
    <dbReference type="NCBI Taxonomy" id="343403"/>
    <lineage>
        <taxon>Bacteria</taxon>
        <taxon>Pseudomonadati</taxon>
        <taxon>Bacteroidota</taxon>
        <taxon>Flavobacteriia</taxon>
        <taxon>Flavobacteriales</taxon>
        <taxon>Flavobacteriaceae</taxon>
        <taxon>Costertonia</taxon>
    </lineage>
</organism>